<keyword evidence="3" id="KW-0489">Methyltransferase</keyword>
<reference evidence="2" key="1">
    <citation type="submission" date="2022-12" db="EMBL/GenBank/DDBJ databases">
        <title>Gycomyces niveus sp.nov., a novel actinomycete isolated from soil in Shouguang.</title>
        <authorList>
            <person name="Yang X."/>
        </authorList>
    </citation>
    <scope>NUCLEOTIDE SEQUENCE</scope>
    <source>
        <strain evidence="2">DSM 44724</strain>
    </source>
</reference>
<dbReference type="GO" id="GO:0008168">
    <property type="term" value="F:methyltransferase activity"/>
    <property type="evidence" value="ECO:0007669"/>
    <property type="project" value="UniProtKB-KW"/>
</dbReference>
<dbReference type="PANTHER" id="PTHR37524">
    <property type="entry name" value="RIBOSOMAL RNA LARGE SUBUNIT METHYLTRANSFERASE M"/>
    <property type="match status" value="1"/>
</dbReference>
<evidence type="ECO:0000313" key="3">
    <source>
        <dbReference type="EMBL" id="MDR7338664.1"/>
    </source>
</evidence>
<dbReference type="InterPro" id="IPR002877">
    <property type="entry name" value="RNA_MeTrfase_FtsJ_dom"/>
</dbReference>
<dbReference type="SUPFAM" id="SSF53335">
    <property type="entry name" value="S-adenosyl-L-methionine-dependent methyltransferases"/>
    <property type="match status" value="1"/>
</dbReference>
<accession>A0A9X3PWZ3</accession>
<dbReference type="InterPro" id="IPR029063">
    <property type="entry name" value="SAM-dependent_MTases_sf"/>
</dbReference>
<name>A0A9X3PWZ3_9ACTN</name>
<dbReference type="AlphaFoldDB" id="A0A9X3PWZ3"/>
<evidence type="ECO:0000313" key="2">
    <source>
        <dbReference type="EMBL" id="MDA1387488.1"/>
    </source>
</evidence>
<proteinExistence type="predicted"/>
<comment type="caution">
    <text evidence="2">The sequence shown here is derived from an EMBL/GenBank/DDBJ whole genome shotgun (WGS) entry which is preliminary data.</text>
</comment>
<dbReference type="EMBL" id="JAPZVQ010000016">
    <property type="protein sequence ID" value="MDA1387488.1"/>
    <property type="molecule type" value="Genomic_DNA"/>
</dbReference>
<dbReference type="GO" id="GO:0032259">
    <property type="term" value="P:methylation"/>
    <property type="evidence" value="ECO:0007669"/>
    <property type="project" value="UniProtKB-KW"/>
</dbReference>
<feature type="domain" description="Ribosomal RNA methyltransferase FtsJ" evidence="1">
    <location>
        <begin position="181"/>
        <end position="311"/>
    </location>
</feature>
<evidence type="ECO:0000313" key="4">
    <source>
        <dbReference type="Proteomes" id="UP001145799"/>
    </source>
</evidence>
<protein>
    <submittedName>
        <fullName evidence="3">23S rRNA (Cytidine2498-2'-O)-methyltransferase</fullName>
        <ecNumber evidence="3">2.1.1.186</ecNumber>
    </submittedName>
</protein>
<organism evidence="2 4">
    <name type="scientific">Glycomyces lechevalierae</name>
    <dbReference type="NCBI Taxonomy" id="256034"/>
    <lineage>
        <taxon>Bacteria</taxon>
        <taxon>Bacillati</taxon>
        <taxon>Actinomycetota</taxon>
        <taxon>Actinomycetes</taxon>
        <taxon>Glycomycetales</taxon>
        <taxon>Glycomycetaceae</taxon>
        <taxon>Glycomyces</taxon>
    </lineage>
</organism>
<dbReference type="Gene3D" id="3.40.50.150">
    <property type="entry name" value="Vaccinia Virus protein VP39"/>
    <property type="match status" value="1"/>
</dbReference>
<keyword evidence="5" id="KW-1185">Reference proteome</keyword>
<sequence>MATRKTLLSMAADSWPAAKDELLRHVEDAVEVRRVGEESAVIETAHSTARDLAVLARRVPLVFPRHLTNVVAEYDHAAAGLETVIDFLDTAIREATTDTQIALQIWLSGKTAYKFSRHDAWEAAAQVLTDRGYQVTRTGRPVAVSICFTPKTAIVGVNRVADSLSSWPGGEVRLSKTPEQVSRAEFKLEELFQAYPIDDGIADKGTALDYGAAPGGWTRILAARGYRTTAVDPGDLDPRVLALPGVVHERTTAGNFLRDSTARFDLIVNDMKMSPDRSSRLMVDSARLLKPFGVAVTTLKTGNHHVLEQVDESFAILGAAYDIEFARQLRHNRNELTVVLRRFG</sequence>
<reference evidence="3 5" key="2">
    <citation type="submission" date="2023-07" db="EMBL/GenBank/DDBJ databases">
        <title>Sequencing the genomes of 1000 actinobacteria strains.</title>
        <authorList>
            <person name="Klenk H.-P."/>
        </authorList>
    </citation>
    <scope>NUCLEOTIDE SEQUENCE [LARGE SCALE GENOMIC DNA]</scope>
    <source>
        <strain evidence="3 5">DSM 44724</strain>
    </source>
</reference>
<dbReference type="Proteomes" id="UP001183604">
    <property type="component" value="Unassembled WGS sequence"/>
</dbReference>
<dbReference type="Proteomes" id="UP001145799">
    <property type="component" value="Unassembled WGS sequence"/>
</dbReference>
<dbReference type="PANTHER" id="PTHR37524:SF2">
    <property type="entry name" value="RIBOSOMAL RNA METHYLTRANSFERASE FTSJ DOMAIN-CONTAINING PROTEIN"/>
    <property type="match status" value="1"/>
</dbReference>
<keyword evidence="3" id="KW-0808">Transferase</keyword>
<dbReference type="EC" id="2.1.1.186" evidence="3"/>
<dbReference type="Pfam" id="PF01728">
    <property type="entry name" value="FtsJ"/>
    <property type="match status" value="1"/>
</dbReference>
<evidence type="ECO:0000259" key="1">
    <source>
        <dbReference type="Pfam" id="PF01728"/>
    </source>
</evidence>
<gene>
    <name evidence="3" type="ORF">J2S69_002383</name>
    <name evidence="2" type="ORF">O2L01_21015</name>
</gene>
<evidence type="ECO:0000313" key="5">
    <source>
        <dbReference type="Proteomes" id="UP001183604"/>
    </source>
</evidence>
<dbReference type="EMBL" id="JAVDYD010000001">
    <property type="protein sequence ID" value="MDR7338664.1"/>
    <property type="molecule type" value="Genomic_DNA"/>
</dbReference>
<dbReference type="RefSeq" id="WP_270123993.1">
    <property type="nucleotide sequence ID" value="NZ_BAAAOM010000004.1"/>
</dbReference>